<dbReference type="Proteomes" id="UP000703269">
    <property type="component" value="Unassembled WGS sequence"/>
</dbReference>
<dbReference type="SUPFAM" id="SSF81383">
    <property type="entry name" value="F-box domain"/>
    <property type="match status" value="1"/>
</dbReference>
<dbReference type="CDD" id="cd09917">
    <property type="entry name" value="F-box_SF"/>
    <property type="match status" value="1"/>
</dbReference>
<protein>
    <submittedName>
        <fullName evidence="2">F-box protein</fullName>
    </submittedName>
</protein>
<gene>
    <name evidence="2" type="ORF">PsYK624_081140</name>
</gene>
<accession>A0A9P3LFF3</accession>
<sequence>MARLTDLPVELCVKILRALPALEIVRFQQVSRNFLALICGSVELQYLIERFLAGVADVSPNPQYSLRERLDRLHTWSDAWKRGQWSDERTLPSHGDEHHVSGPVIAFALGDYPCYHTLEFYLTGSRSRGIAPRSWSMGDLGEFSEFAFDWSQDLLVLISSDWEDEHVRLRLLTCTTGMLHPAAASPMLTIELTEDHDYERMLLYICGDLLGFRS</sequence>
<evidence type="ECO:0000313" key="2">
    <source>
        <dbReference type="EMBL" id="GJE91962.1"/>
    </source>
</evidence>
<reference evidence="2 3" key="1">
    <citation type="submission" date="2021-08" db="EMBL/GenBank/DDBJ databases">
        <title>Draft Genome Sequence of Phanerochaete sordida strain YK-624.</title>
        <authorList>
            <person name="Mori T."/>
            <person name="Dohra H."/>
            <person name="Suzuki T."/>
            <person name="Kawagishi H."/>
            <person name="Hirai H."/>
        </authorList>
    </citation>
    <scope>NUCLEOTIDE SEQUENCE [LARGE SCALE GENOMIC DNA]</scope>
    <source>
        <strain evidence="2 3">YK-624</strain>
    </source>
</reference>
<dbReference type="InterPro" id="IPR001810">
    <property type="entry name" value="F-box_dom"/>
</dbReference>
<dbReference type="EMBL" id="BPQB01000024">
    <property type="protein sequence ID" value="GJE91962.1"/>
    <property type="molecule type" value="Genomic_DNA"/>
</dbReference>
<dbReference type="InterPro" id="IPR036047">
    <property type="entry name" value="F-box-like_dom_sf"/>
</dbReference>
<dbReference type="OrthoDB" id="2788250at2759"/>
<comment type="caution">
    <text evidence="2">The sequence shown here is derived from an EMBL/GenBank/DDBJ whole genome shotgun (WGS) entry which is preliminary data.</text>
</comment>
<dbReference type="Gene3D" id="1.20.1280.50">
    <property type="match status" value="1"/>
</dbReference>
<dbReference type="Pfam" id="PF12937">
    <property type="entry name" value="F-box-like"/>
    <property type="match status" value="1"/>
</dbReference>
<evidence type="ECO:0000313" key="3">
    <source>
        <dbReference type="Proteomes" id="UP000703269"/>
    </source>
</evidence>
<organism evidence="2 3">
    <name type="scientific">Phanerochaete sordida</name>
    <dbReference type="NCBI Taxonomy" id="48140"/>
    <lineage>
        <taxon>Eukaryota</taxon>
        <taxon>Fungi</taxon>
        <taxon>Dikarya</taxon>
        <taxon>Basidiomycota</taxon>
        <taxon>Agaricomycotina</taxon>
        <taxon>Agaricomycetes</taxon>
        <taxon>Polyporales</taxon>
        <taxon>Phanerochaetaceae</taxon>
        <taxon>Phanerochaete</taxon>
    </lineage>
</organism>
<proteinExistence type="predicted"/>
<keyword evidence="3" id="KW-1185">Reference proteome</keyword>
<feature type="domain" description="F-box" evidence="1">
    <location>
        <begin position="1"/>
        <end position="47"/>
    </location>
</feature>
<name>A0A9P3LFF3_9APHY</name>
<dbReference type="PROSITE" id="PS50181">
    <property type="entry name" value="FBOX"/>
    <property type="match status" value="1"/>
</dbReference>
<dbReference type="AlphaFoldDB" id="A0A9P3LFF3"/>
<evidence type="ECO:0000259" key="1">
    <source>
        <dbReference type="PROSITE" id="PS50181"/>
    </source>
</evidence>